<feature type="transmembrane region" description="Helical" evidence="7">
    <location>
        <begin position="314"/>
        <end position="332"/>
    </location>
</feature>
<feature type="transmembrane region" description="Helical" evidence="7">
    <location>
        <begin position="124"/>
        <end position="144"/>
    </location>
</feature>
<evidence type="ECO:0000256" key="5">
    <source>
        <dbReference type="ARBA" id="ARBA00022989"/>
    </source>
</evidence>
<dbReference type="KEGG" id="palk:PSAKL28_44440"/>
<comment type="similarity">
    <text evidence="2">Belongs to the chromate ion transporter (CHR) (TC 2.A.51) family.</text>
</comment>
<feature type="transmembrane region" description="Helical" evidence="7">
    <location>
        <begin position="25"/>
        <end position="45"/>
    </location>
</feature>
<accession>A0A077FGJ1</accession>
<keyword evidence="6 7" id="KW-0472">Membrane</keyword>
<comment type="subcellular location">
    <subcellularLocation>
        <location evidence="1">Cell membrane</location>
        <topology evidence="1">Multi-pass membrane protein</topology>
    </subcellularLocation>
</comment>
<dbReference type="eggNOG" id="COG2059">
    <property type="taxonomic scope" value="Bacteria"/>
</dbReference>
<keyword evidence="4 7" id="KW-0812">Transmembrane</keyword>
<keyword evidence="5 7" id="KW-1133">Transmembrane helix</keyword>
<dbReference type="EMBL" id="CP009048">
    <property type="protein sequence ID" value="AIL63585.1"/>
    <property type="molecule type" value="Genomic_DNA"/>
</dbReference>
<dbReference type="GO" id="GO:0005886">
    <property type="term" value="C:plasma membrane"/>
    <property type="evidence" value="ECO:0007669"/>
    <property type="project" value="UniProtKB-SubCell"/>
</dbReference>
<feature type="transmembrane region" description="Helical" evidence="7">
    <location>
        <begin position="338"/>
        <end position="364"/>
    </location>
</feature>
<evidence type="ECO:0000256" key="2">
    <source>
        <dbReference type="ARBA" id="ARBA00005262"/>
    </source>
</evidence>
<proteinExistence type="inferred from homology"/>
<organism evidence="8 9">
    <name type="scientific">Pseudomonas alkylphenolica</name>
    <dbReference type="NCBI Taxonomy" id="237609"/>
    <lineage>
        <taxon>Bacteria</taxon>
        <taxon>Pseudomonadati</taxon>
        <taxon>Pseudomonadota</taxon>
        <taxon>Gammaproteobacteria</taxon>
        <taxon>Pseudomonadales</taxon>
        <taxon>Pseudomonadaceae</taxon>
        <taxon>Pseudomonas</taxon>
    </lineage>
</organism>
<feature type="transmembrane region" description="Helical" evidence="7">
    <location>
        <begin position="376"/>
        <end position="400"/>
    </location>
</feature>
<evidence type="ECO:0000313" key="8">
    <source>
        <dbReference type="EMBL" id="AIL63585.1"/>
    </source>
</evidence>
<sequence length="464" mass="50507">MTKDTLPVDAPDLMRPAPVSLAQALWFWLKLGFISFGGPAGQISIMHQELVERRRWISERRFLHALNYCMLLPGPEAQQLATYIGWLMHRTWGGVIAGGLFVLPSLFILIVLSWVYIAFGDVPIVAGLFYGIKPAVTAIVVHAAHRIGSRALKNGWLWAISAASFVAIFALNVPFPVIVLVAALLGYLGGRLAPEKFRTGGHGTAKKSYGTALIDDDTPTPAHARFRWSRLMLLILVGVLLWLLPMGLLTAMFGWNGTFTQMSWFFTKAALLTFGGAYAVLPYVYQGAVGHYGWLTPTQMIDGLALGETTPGPLIMVVAFVGFVGAYVQQVFGPEQTFLAGAVAASLVTWFTFLPSFLFILVGGPLVESTHNELKYTAPLIGITAAVVGVILNLAMFFGYHVLWPNGFGAGLDWPSLVIAIAAAIALFHFKRGVIQVLLSCGIVGLLVYVVRNGHWGAFFQLWS</sequence>
<dbReference type="HOGENOM" id="CLU_018106_0_0_6"/>
<evidence type="ECO:0000256" key="3">
    <source>
        <dbReference type="ARBA" id="ARBA00022475"/>
    </source>
</evidence>
<dbReference type="OrthoDB" id="8969999at2"/>
<feature type="transmembrane region" description="Helical" evidence="7">
    <location>
        <begin position="92"/>
        <end position="117"/>
    </location>
</feature>
<evidence type="ECO:0000256" key="6">
    <source>
        <dbReference type="ARBA" id="ARBA00023136"/>
    </source>
</evidence>
<feature type="transmembrane region" description="Helical" evidence="7">
    <location>
        <begin position="437"/>
        <end position="455"/>
    </location>
</feature>
<evidence type="ECO:0000256" key="7">
    <source>
        <dbReference type="SAM" id="Phobius"/>
    </source>
</evidence>
<dbReference type="Pfam" id="PF02417">
    <property type="entry name" value="Chromate_transp"/>
    <property type="match status" value="2"/>
</dbReference>
<feature type="transmembrane region" description="Helical" evidence="7">
    <location>
        <begin position="412"/>
        <end position="430"/>
    </location>
</feature>
<gene>
    <name evidence="8" type="ORF">PSAKL28_44440</name>
</gene>
<protein>
    <submittedName>
        <fullName evidence="8">Chromate transporter</fullName>
    </submittedName>
</protein>
<feature type="transmembrane region" description="Helical" evidence="7">
    <location>
        <begin position="156"/>
        <end position="188"/>
    </location>
</feature>
<dbReference type="GO" id="GO:0015109">
    <property type="term" value="F:chromate transmembrane transporter activity"/>
    <property type="evidence" value="ECO:0007669"/>
    <property type="project" value="InterPro"/>
</dbReference>
<dbReference type="AlphaFoldDB" id="A0A077FGJ1"/>
<dbReference type="PIRSF" id="PIRSF004810">
    <property type="entry name" value="ChrA"/>
    <property type="match status" value="1"/>
</dbReference>
<evidence type="ECO:0000313" key="9">
    <source>
        <dbReference type="Proteomes" id="UP000028931"/>
    </source>
</evidence>
<dbReference type="PANTHER" id="PTHR33567:SF3">
    <property type="entry name" value="CHROMATE ION TRANSPORTER (EUROFUNG)"/>
    <property type="match status" value="1"/>
</dbReference>
<evidence type="ECO:0000256" key="4">
    <source>
        <dbReference type="ARBA" id="ARBA00022692"/>
    </source>
</evidence>
<feature type="transmembrane region" description="Helical" evidence="7">
    <location>
        <begin position="231"/>
        <end position="253"/>
    </location>
</feature>
<reference evidence="8 9" key="1">
    <citation type="submission" date="2014-07" db="EMBL/GenBank/DDBJ databases">
        <authorList>
            <person name="Lee K."/>
            <person name="Lim J.Y."/>
            <person name="Hwang I."/>
        </authorList>
    </citation>
    <scope>NUCLEOTIDE SEQUENCE [LARGE SCALE GENOMIC DNA]</scope>
    <source>
        <strain evidence="8 9">KL28</strain>
    </source>
</reference>
<evidence type="ECO:0000256" key="1">
    <source>
        <dbReference type="ARBA" id="ARBA00004651"/>
    </source>
</evidence>
<dbReference type="InterPro" id="IPR003370">
    <property type="entry name" value="Chromate_transpt"/>
</dbReference>
<dbReference type="NCBIfam" id="TIGR00937">
    <property type="entry name" value="2A51"/>
    <property type="match status" value="1"/>
</dbReference>
<feature type="transmembrane region" description="Helical" evidence="7">
    <location>
        <begin position="265"/>
        <end position="285"/>
    </location>
</feature>
<dbReference type="PANTHER" id="PTHR33567">
    <property type="entry name" value="CHROMATE ION TRANSPORTER (EUROFUNG)"/>
    <property type="match status" value="1"/>
</dbReference>
<dbReference type="Proteomes" id="UP000028931">
    <property type="component" value="Chromosome"/>
</dbReference>
<dbReference type="InterPro" id="IPR014047">
    <property type="entry name" value="Chr_Tranpt_l_chain"/>
</dbReference>
<name>A0A077FGJ1_9PSED</name>
<keyword evidence="3" id="KW-1003">Cell membrane</keyword>